<evidence type="ECO:0000313" key="2">
    <source>
        <dbReference type="Proteomes" id="UP001164250"/>
    </source>
</evidence>
<accession>A0ACC1BUS5</accession>
<dbReference type="EMBL" id="CM047899">
    <property type="protein sequence ID" value="KAJ0102791.1"/>
    <property type="molecule type" value="Genomic_DNA"/>
</dbReference>
<gene>
    <name evidence="1" type="ORF">Patl1_04143</name>
</gene>
<sequence>MEFRPRDYAAEDESHALPRLHADDHPLFSPSPLSDHHQVEDVVDCENSDFFDPLRVADVNAVVPIEDIEDGESSSMLSSEASSEVSVKEWISFKRFLMQKFPVSKLVSLSSMSDVIIKTGTGHAKSSTSMHLEELDDPQKFADEGVKVITGKEYVSRLHELKDEINRSWHAEDRVTSLKLSIKVARLLMDTSVLQFYPTLFILATEVMDILGDMVWERIKQKAEFAEDGTRFCSLPENFKESSICFDAKETCNNWFQKVGAIRELLPRM</sequence>
<comment type="caution">
    <text evidence="1">The sequence shown here is derived from an EMBL/GenBank/DDBJ whole genome shotgun (WGS) entry which is preliminary data.</text>
</comment>
<dbReference type="Proteomes" id="UP001164250">
    <property type="component" value="Chromosome 3"/>
</dbReference>
<keyword evidence="2" id="KW-1185">Reference proteome</keyword>
<organism evidence="1 2">
    <name type="scientific">Pistacia atlantica</name>
    <dbReference type="NCBI Taxonomy" id="434234"/>
    <lineage>
        <taxon>Eukaryota</taxon>
        <taxon>Viridiplantae</taxon>
        <taxon>Streptophyta</taxon>
        <taxon>Embryophyta</taxon>
        <taxon>Tracheophyta</taxon>
        <taxon>Spermatophyta</taxon>
        <taxon>Magnoliopsida</taxon>
        <taxon>eudicotyledons</taxon>
        <taxon>Gunneridae</taxon>
        <taxon>Pentapetalae</taxon>
        <taxon>rosids</taxon>
        <taxon>malvids</taxon>
        <taxon>Sapindales</taxon>
        <taxon>Anacardiaceae</taxon>
        <taxon>Pistacia</taxon>
    </lineage>
</organism>
<evidence type="ECO:0000313" key="1">
    <source>
        <dbReference type="EMBL" id="KAJ0102791.1"/>
    </source>
</evidence>
<protein>
    <submittedName>
        <fullName evidence="1">Uncharacterized protein</fullName>
    </submittedName>
</protein>
<proteinExistence type="predicted"/>
<name>A0ACC1BUS5_9ROSI</name>
<reference evidence="2" key="1">
    <citation type="journal article" date="2023" name="G3 (Bethesda)">
        <title>Genome assembly and association tests identify interacting loci associated with vigor, precocity, and sex in interspecific pistachio rootstocks.</title>
        <authorList>
            <person name="Palmer W."/>
            <person name="Jacygrad E."/>
            <person name="Sagayaradj S."/>
            <person name="Cavanaugh K."/>
            <person name="Han R."/>
            <person name="Bertier L."/>
            <person name="Beede B."/>
            <person name="Kafkas S."/>
            <person name="Golino D."/>
            <person name="Preece J."/>
            <person name="Michelmore R."/>
        </authorList>
    </citation>
    <scope>NUCLEOTIDE SEQUENCE [LARGE SCALE GENOMIC DNA]</scope>
</reference>